<dbReference type="AlphaFoldDB" id="A0A8J5U7M3"/>
<evidence type="ECO:0000256" key="1">
    <source>
        <dbReference type="SAM" id="MobiDB-lite"/>
    </source>
</evidence>
<gene>
    <name evidence="2" type="ORF">Forpe1208_v009404</name>
</gene>
<name>A0A8J5U7M3_FUSOX</name>
<evidence type="ECO:0000313" key="3">
    <source>
        <dbReference type="Proteomes" id="UP000694050"/>
    </source>
</evidence>
<proteinExistence type="predicted"/>
<sequence length="143" mass="16753">MLRYLRCFRLPIVESRRIDDQYQKQEIRRLEPGIIHSRSSPQLTALWQHEQSEQHYRQSLAAPRPRTGSAKDKIQSKEQKREPNLQPLSLSYPSTEKLLSTHIFGPKCRVKDIPKSVQAEDVILIVDCHIGSRRQHSIQRHTP</sequence>
<organism evidence="2 3">
    <name type="scientific">Fusarium oxysporum f. sp. rapae</name>
    <dbReference type="NCBI Taxonomy" id="485398"/>
    <lineage>
        <taxon>Eukaryota</taxon>
        <taxon>Fungi</taxon>
        <taxon>Dikarya</taxon>
        <taxon>Ascomycota</taxon>
        <taxon>Pezizomycotina</taxon>
        <taxon>Sordariomycetes</taxon>
        <taxon>Hypocreomycetidae</taxon>
        <taxon>Hypocreales</taxon>
        <taxon>Nectriaceae</taxon>
        <taxon>Fusarium</taxon>
        <taxon>Fusarium oxysporum species complex</taxon>
    </lineage>
</organism>
<feature type="region of interest" description="Disordered" evidence="1">
    <location>
        <begin position="50"/>
        <end position="93"/>
    </location>
</feature>
<accession>A0A8J5U7M3</accession>
<evidence type="ECO:0000313" key="2">
    <source>
        <dbReference type="EMBL" id="KAG7412147.1"/>
    </source>
</evidence>
<dbReference type="Proteomes" id="UP000694050">
    <property type="component" value="Unassembled WGS sequence"/>
</dbReference>
<dbReference type="EMBL" id="JAELUQ010000006">
    <property type="protein sequence ID" value="KAG7412147.1"/>
    <property type="molecule type" value="Genomic_DNA"/>
</dbReference>
<feature type="compositionally biased region" description="Basic and acidic residues" evidence="1">
    <location>
        <begin position="69"/>
        <end position="83"/>
    </location>
</feature>
<comment type="caution">
    <text evidence="2">The sequence shown here is derived from an EMBL/GenBank/DDBJ whole genome shotgun (WGS) entry which is preliminary data.</text>
</comment>
<protein>
    <submittedName>
        <fullName evidence="2">Uncharacterized protein</fullName>
    </submittedName>
</protein>
<reference evidence="2" key="1">
    <citation type="submission" date="2021-04" db="EMBL/GenBank/DDBJ databases">
        <title>First draft genome resource for Brassicaceae pathogens Fusarium oxysporum f. sp. raphani and Fusarium oxysporum f. sp. rapae.</title>
        <authorList>
            <person name="Asai S."/>
        </authorList>
    </citation>
    <scope>NUCLEOTIDE SEQUENCE</scope>
    <source>
        <strain evidence="2">Tf1208</strain>
    </source>
</reference>